<keyword evidence="7" id="KW-0175">Coiled coil</keyword>
<reference evidence="11" key="1">
    <citation type="submission" date="2016-11" db="EMBL/GenBank/DDBJ databases">
        <authorList>
            <person name="Varghese N."/>
            <person name="Submissions S."/>
        </authorList>
    </citation>
    <scope>NUCLEOTIDE SEQUENCE [LARGE SCALE GENOMIC DNA]</scope>
    <source>
        <strain evidence="11">DSM 15449</strain>
    </source>
</reference>
<feature type="coiled-coil region" evidence="7">
    <location>
        <begin position="110"/>
        <end position="137"/>
    </location>
</feature>
<feature type="region of interest" description="Disordered" evidence="8">
    <location>
        <begin position="49"/>
        <end position="68"/>
    </location>
</feature>
<dbReference type="PANTHER" id="PTHR34982">
    <property type="entry name" value="YOP PROTEINS TRANSLOCATION PROTEIN L"/>
    <property type="match status" value="1"/>
</dbReference>
<dbReference type="GO" id="GO:0044781">
    <property type="term" value="P:bacterial-type flagellum organization"/>
    <property type="evidence" value="ECO:0007669"/>
    <property type="project" value="UniProtKB-KW"/>
</dbReference>
<keyword evidence="4" id="KW-1005">Bacterial flagellum biogenesis</keyword>
<protein>
    <submittedName>
        <fullName evidence="10">Flagellar assembly protein FliH</fullName>
    </submittedName>
</protein>
<dbReference type="RefSeq" id="WP_073028403.1">
    <property type="nucleotide sequence ID" value="NZ_FQXJ01000004.1"/>
</dbReference>
<comment type="function">
    <text evidence="1">Needed for flagellar regrowth and assembly.</text>
</comment>
<dbReference type="InterPro" id="IPR051472">
    <property type="entry name" value="T3SS_Stator/FliH"/>
</dbReference>
<dbReference type="AlphaFoldDB" id="A0A1M5UUH7"/>
<keyword evidence="10" id="KW-0282">Flagellum</keyword>
<feature type="domain" description="Flagellar assembly protein FliH/Type III secretion system HrpE" evidence="9">
    <location>
        <begin position="165"/>
        <end position="280"/>
    </location>
</feature>
<evidence type="ECO:0000256" key="6">
    <source>
        <dbReference type="ARBA" id="ARBA00023225"/>
    </source>
</evidence>
<sequence>MKSSINSRIVKSHNVEVSTPRMVESLVGFQQLTACLAVLRVEEDRRNYESSLLSDEGEAAEKENPEERTEEYFEEARGQAARIIAEAEADAQKILTQAEVSAQEILTKAEVGSQEILAQAQSEIDRLRQEVMDNAQSEIYPAAKAEGYLEGKQAGEAEGIRLTENANRLFQLAQRAVQEEYSKVDKELLHLAIKIAERIVRSTLAVEPQLVVGIIQALTLLPIERQGWRLHVAPDDAQWLEENQLPCPWVINESLIAGDCFLECQEGVFDGRLEAQLDKLEHTLREELEHGVVESLNPDGETDRTDFGPRKGLKDCRPDGGGSWSSRQCG</sequence>
<dbReference type="STRING" id="1121420.SAMN02746098_01080"/>
<gene>
    <name evidence="10" type="ORF">SAMN02746098_01080</name>
</gene>
<keyword evidence="6" id="KW-1006">Bacterial flagellum protein export</keyword>
<dbReference type="GO" id="GO:0005829">
    <property type="term" value="C:cytosol"/>
    <property type="evidence" value="ECO:0007669"/>
    <property type="project" value="TreeGrafter"/>
</dbReference>
<keyword evidence="3" id="KW-0813">Transport</keyword>
<feature type="compositionally biased region" description="Basic and acidic residues" evidence="8">
    <location>
        <begin position="301"/>
        <end position="318"/>
    </location>
</feature>
<feature type="region of interest" description="Disordered" evidence="8">
    <location>
        <begin position="291"/>
        <end position="330"/>
    </location>
</feature>
<dbReference type="Proteomes" id="UP000183954">
    <property type="component" value="Unassembled WGS sequence"/>
</dbReference>
<name>A0A1M5UUH7_9FIRM</name>
<comment type="similarity">
    <text evidence="2">Belongs to the FliH family.</text>
</comment>
<proteinExistence type="inferred from homology"/>
<evidence type="ECO:0000256" key="5">
    <source>
        <dbReference type="ARBA" id="ARBA00022927"/>
    </source>
</evidence>
<keyword evidence="10" id="KW-0966">Cell projection</keyword>
<keyword evidence="5" id="KW-0653">Protein transport</keyword>
<evidence type="ECO:0000256" key="8">
    <source>
        <dbReference type="SAM" id="MobiDB-lite"/>
    </source>
</evidence>
<evidence type="ECO:0000313" key="10">
    <source>
        <dbReference type="EMBL" id="SHH66596.1"/>
    </source>
</evidence>
<evidence type="ECO:0000256" key="2">
    <source>
        <dbReference type="ARBA" id="ARBA00006602"/>
    </source>
</evidence>
<evidence type="ECO:0000256" key="7">
    <source>
        <dbReference type="SAM" id="Coils"/>
    </source>
</evidence>
<evidence type="ECO:0000313" key="11">
    <source>
        <dbReference type="Proteomes" id="UP000183954"/>
    </source>
</evidence>
<keyword evidence="10" id="KW-0969">Cilium</keyword>
<feature type="compositionally biased region" description="Basic and acidic residues" evidence="8">
    <location>
        <begin position="59"/>
        <end position="68"/>
    </location>
</feature>
<organism evidence="10 11">
    <name type="scientific">Desulfosporosinus lacus DSM 15449</name>
    <dbReference type="NCBI Taxonomy" id="1121420"/>
    <lineage>
        <taxon>Bacteria</taxon>
        <taxon>Bacillati</taxon>
        <taxon>Bacillota</taxon>
        <taxon>Clostridia</taxon>
        <taxon>Eubacteriales</taxon>
        <taxon>Desulfitobacteriaceae</taxon>
        <taxon>Desulfosporosinus</taxon>
    </lineage>
</organism>
<dbReference type="EMBL" id="FQXJ01000004">
    <property type="protein sequence ID" value="SHH66596.1"/>
    <property type="molecule type" value="Genomic_DNA"/>
</dbReference>
<evidence type="ECO:0000256" key="3">
    <source>
        <dbReference type="ARBA" id="ARBA00022448"/>
    </source>
</evidence>
<evidence type="ECO:0000256" key="1">
    <source>
        <dbReference type="ARBA" id="ARBA00003041"/>
    </source>
</evidence>
<dbReference type="InterPro" id="IPR018035">
    <property type="entry name" value="Flagellar_FliH/T3SS_HrpE"/>
</dbReference>
<dbReference type="PANTHER" id="PTHR34982:SF1">
    <property type="entry name" value="FLAGELLAR ASSEMBLY PROTEIN FLIH"/>
    <property type="match status" value="1"/>
</dbReference>
<dbReference type="Pfam" id="PF02108">
    <property type="entry name" value="FliH"/>
    <property type="match status" value="1"/>
</dbReference>
<evidence type="ECO:0000259" key="9">
    <source>
        <dbReference type="Pfam" id="PF02108"/>
    </source>
</evidence>
<accession>A0A1M5UUH7</accession>
<evidence type="ECO:0000256" key="4">
    <source>
        <dbReference type="ARBA" id="ARBA00022795"/>
    </source>
</evidence>
<dbReference type="GO" id="GO:0015031">
    <property type="term" value="P:protein transport"/>
    <property type="evidence" value="ECO:0007669"/>
    <property type="project" value="UniProtKB-KW"/>
</dbReference>
<keyword evidence="11" id="KW-1185">Reference proteome</keyword>